<dbReference type="GO" id="GO:0090313">
    <property type="term" value="P:regulation of protein targeting to membrane"/>
    <property type="evidence" value="ECO:0007669"/>
    <property type="project" value="TreeGrafter"/>
</dbReference>
<evidence type="ECO:0000313" key="2">
    <source>
        <dbReference type="EMBL" id="ODR90283.1"/>
    </source>
</evidence>
<dbReference type="GO" id="GO:0005886">
    <property type="term" value="C:plasma membrane"/>
    <property type="evidence" value="ECO:0007669"/>
    <property type="project" value="TreeGrafter"/>
</dbReference>
<proteinExistence type="predicted"/>
<protein>
    <submittedName>
        <fullName evidence="2">Cell envelope biogenesis protein AsmA</fullName>
    </submittedName>
</protein>
<dbReference type="RefSeq" id="WP_069459981.1">
    <property type="nucleotide sequence ID" value="NZ_LYBW01000060.1"/>
</dbReference>
<sequence>MKRHILRASGALRHRLRGRHIAWSAAAGVALAIGYNAAVPLLVSNTDARATMERMLDGWSGGKTTIGGEPEIRFWPEPLVTLPSVKIVSRGPEPHLLAQIDRITASFSLISALRGESALDDITLVAPLITIERRADGTLNWQRPHWLIAPEAATQEDDSPFGDIAVENGRLRISDAFSGNGDGIDLSGIAGTVKWPSYGDRLSAQFSTMLGGQQVAWAFVCDRPLDLFARRNTPVKTSITSAQLTLSFEGIGHLSLTPFASGHLQLSGPSLGTLVAWYRGSADMVLPPAGFSIDAKVTTGGKSIKLDELQLTMGDAAATGVLDVALPGGGSPHIAGTLAFDRIDFNGLPASMPARPERSDRLWQMAEIYINGWRTDLRISAQDVLLGPLHLEDVATGVMVDGGRASLDIGDSTYAGGRLSGRVQLSTKGLEHGGRLQVTLKNADFAAVFADFGLKGPIPVGNGILNLDVASERAFWETATGDLSGRLTYRLRNGSLVGFDVHAFTDLVRKGEFFSLSQASDATFDFQTADFEATFADGTARLDRARFVSPSGTMSVTGMIPYRNGSLAFAGALEDASAADDQPLRFFVGGSWPNAVVTPLSVLVGPN</sequence>
<dbReference type="InterPro" id="IPR052894">
    <property type="entry name" value="AsmA-related"/>
</dbReference>
<dbReference type="PANTHER" id="PTHR30441">
    <property type="entry name" value="DUF748 DOMAIN-CONTAINING PROTEIN"/>
    <property type="match status" value="1"/>
</dbReference>
<name>A0A1E3V9I3_9HYPH</name>
<accession>A0A1E3V9I3</accession>
<feature type="transmembrane region" description="Helical" evidence="1">
    <location>
        <begin position="21"/>
        <end position="43"/>
    </location>
</feature>
<dbReference type="EMBL" id="LYBW01000060">
    <property type="protein sequence ID" value="ODR90283.1"/>
    <property type="molecule type" value="Genomic_DNA"/>
</dbReference>
<keyword evidence="1" id="KW-0812">Transmembrane</keyword>
<comment type="caution">
    <text evidence="2">The sequence shown here is derived from an EMBL/GenBank/DDBJ whole genome shotgun (WGS) entry which is preliminary data.</text>
</comment>
<organism evidence="2 3">
    <name type="scientific">Sinorhizobium alkalisoli</name>
    <dbReference type="NCBI Taxonomy" id="1752398"/>
    <lineage>
        <taxon>Bacteria</taxon>
        <taxon>Pseudomonadati</taxon>
        <taxon>Pseudomonadota</taxon>
        <taxon>Alphaproteobacteria</taxon>
        <taxon>Hyphomicrobiales</taxon>
        <taxon>Rhizobiaceae</taxon>
        <taxon>Sinorhizobium/Ensifer group</taxon>
        <taxon>Sinorhizobium</taxon>
    </lineage>
</organism>
<dbReference type="PANTHER" id="PTHR30441:SF4">
    <property type="entry name" value="PROTEIN ASMA"/>
    <property type="match status" value="1"/>
</dbReference>
<dbReference type="Proteomes" id="UP000094342">
    <property type="component" value="Unassembled WGS sequence"/>
</dbReference>
<keyword evidence="1" id="KW-1133">Transmembrane helix</keyword>
<keyword evidence="1" id="KW-0472">Membrane</keyword>
<evidence type="ECO:0000256" key="1">
    <source>
        <dbReference type="SAM" id="Phobius"/>
    </source>
</evidence>
<evidence type="ECO:0000313" key="3">
    <source>
        <dbReference type="Proteomes" id="UP000094342"/>
    </source>
</evidence>
<keyword evidence="3" id="KW-1185">Reference proteome</keyword>
<gene>
    <name evidence="2" type="ORF">A8M32_16215</name>
</gene>
<dbReference type="STRING" id="1752398.A8M32_16215"/>
<dbReference type="AlphaFoldDB" id="A0A1E3V9I3"/>
<reference evidence="3" key="1">
    <citation type="submission" date="2016-05" db="EMBL/GenBank/DDBJ databases">
        <authorList>
            <person name="Li Y."/>
        </authorList>
    </citation>
    <scope>NUCLEOTIDE SEQUENCE [LARGE SCALE GENOMIC DNA]</scope>
    <source>
        <strain evidence="3">YIC4027</strain>
    </source>
</reference>